<feature type="region of interest" description="Disordered" evidence="1">
    <location>
        <begin position="229"/>
        <end position="249"/>
    </location>
</feature>
<proteinExistence type="predicted"/>
<evidence type="ECO:0000313" key="2">
    <source>
        <dbReference type="EMBL" id="EKF31523.1"/>
    </source>
</evidence>
<evidence type="ECO:0000313" key="3">
    <source>
        <dbReference type="Proteomes" id="UP000007350"/>
    </source>
</evidence>
<comment type="caution">
    <text evidence="2">The sequence shown here is derived from an EMBL/GenBank/DDBJ whole genome shotgun (WGS) entry which is preliminary data.</text>
</comment>
<name>K2M8Z7_TRYCR</name>
<feature type="region of interest" description="Disordered" evidence="1">
    <location>
        <begin position="32"/>
        <end position="52"/>
    </location>
</feature>
<dbReference type="EMBL" id="AHKC01010754">
    <property type="protein sequence ID" value="EKF31523.1"/>
    <property type="molecule type" value="Genomic_DNA"/>
</dbReference>
<organism evidence="2 3">
    <name type="scientific">Trypanosoma cruzi marinkellei</name>
    <dbReference type="NCBI Taxonomy" id="85056"/>
    <lineage>
        <taxon>Eukaryota</taxon>
        <taxon>Discoba</taxon>
        <taxon>Euglenozoa</taxon>
        <taxon>Kinetoplastea</taxon>
        <taxon>Metakinetoplastina</taxon>
        <taxon>Trypanosomatida</taxon>
        <taxon>Trypanosomatidae</taxon>
        <taxon>Trypanosoma</taxon>
        <taxon>Schizotrypanum</taxon>
    </lineage>
</organism>
<gene>
    <name evidence="2" type="ORF">MOQ_004640</name>
</gene>
<reference evidence="2 3" key="1">
    <citation type="journal article" date="2012" name="BMC Genomics">
        <title>Comparative genomic analysis of human infective Trypanosoma cruzi lineages with the bat-restricted subspecies T. cruzi marinkellei.</title>
        <authorList>
            <person name="Franzen O."/>
            <person name="Talavera-Lopez C."/>
            <person name="Ochaya S."/>
            <person name="Butler C.E."/>
            <person name="Messenger L.A."/>
            <person name="Lewis M.D."/>
            <person name="Llewellyn M.S."/>
            <person name="Marinkelle C.J."/>
            <person name="Tyler K.M."/>
            <person name="Miles M.A."/>
            <person name="Andersson B."/>
        </authorList>
    </citation>
    <scope>NUCLEOTIDE SEQUENCE [LARGE SCALE GENOMIC DNA]</scope>
    <source>
        <strain evidence="2 3">B7</strain>
    </source>
</reference>
<feature type="region of interest" description="Disordered" evidence="1">
    <location>
        <begin position="133"/>
        <end position="156"/>
    </location>
</feature>
<evidence type="ECO:0000256" key="1">
    <source>
        <dbReference type="SAM" id="MobiDB-lite"/>
    </source>
</evidence>
<feature type="compositionally biased region" description="Polar residues" evidence="1">
    <location>
        <begin position="43"/>
        <end position="52"/>
    </location>
</feature>
<keyword evidence="3" id="KW-1185">Reference proteome</keyword>
<accession>K2M8Z7</accession>
<dbReference type="AlphaFoldDB" id="K2M8Z7"/>
<protein>
    <submittedName>
        <fullName evidence="2">Uncharacterized protein</fullName>
    </submittedName>
</protein>
<sequence>MHTARYGPAPVWHRRHRTHLRKGRACISPLTQTQKHTKKWKENSVQQQPHAGTQITHTTTAMHHGKFPHRENRCIYAYILWKISAIRTAQQTAVTLPFLLHPPFTSQRVAPQIATLYGQNKCLVVVSLHSNTPGGTRGTSGVRPPEGRNSTAMSPTTQTLRVQCPVSCADSARSFWTRRGATQIAPSEHNSRRVPFRPHSWQWWHPLPRCVLLASITMLQNVRKKGCPAGAGARLGGQCPSRRDTQRDS</sequence>
<dbReference type="OrthoDB" id="10573258at2759"/>
<dbReference type="Proteomes" id="UP000007350">
    <property type="component" value="Unassembled WGS sequence"/>
</dbReference>